<keyword evidence="3" id="KW-1185">Reference proteome</keyword>
<evidence type="ECO:0000259" key="1">
    <source>
        <dbReference type="PROSITE" id="PS50195"/>
    </source>
</evidence>
<feature type="domain" description="PX" evidence="1">
    <location>
        <begin position="102"/>
        <end position="225"/>
    </location>
</feature>
<gene>
    <name evidence="2" type="ORF">TeGR_g9397</name>
</gene>
<organism evidence="2 3">
    <name type="scientific">Tetraparma gracilis</name>
    <dbReference type="NCBI Taxonomy" id="2962635"/>
    <lineage>
        <taxon>Eukaryota</taxon>
        <taxon>Sar</taxon>
        <taxon>Stramenopiles</taxon>
        <taxon>Ochrophyta</taxon>
        <taxon>Bolidophyceae</taxon>
        <taxon>Parmales</taxon>
        <taxon>Triparmaceae</taxon>
        <taxon>Tetraparma</taxon>
    </lineage>
</organism>
<dbReference type="Proteomes" id="UP001165060">
    <property type="component" value="Unassembled WGS sequence"/>
</dbReference>
<evidence type="ECO:0000313" key="2">
    <source>
        <dbReference type="EMBL" id="GMI25582.1"/>
    </source>
</evidence>
<dbReference type="Gene3D" id="3.30.1520.10">
    <property type="entry name" value="Phox-like domain"/>
    <property type="match status" value="1"/>
</dbReference>
<dbReference type="Pfam" id="PF00787">
    <property type="entry name" value="PX"/>
    <property type="match status" value="1"/>
</dbReference>
<comment type="caution">
    <text evidence="2">The sequence shown here is derived from an EMBL/GenBank/DDBJ whole genome shotgun (WGS) entry which is preliminary data.</text>
</comment>
<dbReference type="PROSITE" id="PS50195">
    <property type="entry name" value="PX"/>
    <property type="match status" value="1"/>
</dbReference>
<dbReference type="EMBL" id="BRYB01000222">
    <property type="protein sequence ID" value="GMI25582.1"/>
    <property type="molecule type" value="Genomic_DNA"/>
</dbReference>
<dbReference type="InterPro" id="IPR001683">
    <property type="entry name" value="PX_dom"/>
</dbReference>
<name>A0ABQ6MGD3_9STRA</name>
<proteinExistence type="predicted"/>
<dbReference type="CDD" id="cd06093">
    <property type="entry name" value="PX_domain"/>
    <property type="match status" value="1"/>
</dbReference>
<protein>
    <recommendedName>
        <fullName evidence="1">PX domain-containing protein</fullName>
    </recommendedName>
</protein>
<evidence type="ECO:0000313" key="3">
    <source>
        <dbReference type="Proteomes" id="UP001165060"/>
    </source>
</evidence>
<reference evidence="2 3" key="1">
    <citation type="journal article" date="2023" name="Commun. Biol.">
        <title>Genome analysis of Parmales, the sister group of diatoms, reveals the evolutionary specialization of diatoms from phago-mixotrophs to photoautotrophs.</title>
        <authorList>
            <person name="Ban H."/>
            <person name="Sato S."/>
            <person name="Yoshikawa S."/>
            <person name="Yamada K."/>
            <person name="Nakamura Y."/>
            <person name="Ichinomiya M."/>
            <person name="Sato N."/>
            <person name="Blanc-Mathieu R."/>
            <person name="Endo H."/>
            <person name="Kuwata A."/>
            <person name="Ogata H."/>
        </authorList>
    </citation>
    <scope>NUCLEOTIDE SEQUENCE [LARGE SCALE GENOMIC DNA]</scope>
</reference>
<accession>A0ABQ6MGD3</accession>
<sequence>MGNTITKFSTGITVWKLPSGDTVVLTHDSSSGNRTIVLAGAEGPPLHASRKTMDNGSIHELTIAGQAVIVTISMYFASFKYSCTCDGKKVASHVETVSQPQDDLSFTVSGTEIRDAGATKAVFYTLEVRSKAADGKVVATSQRRFSEFDDVKNTIHSMYHDSHMSKSIPAMPAKALKLTSNHLDATFIEQRKRDLDAFVKNLQQFPGIMEVPGFKAFLAMEENQI</sequence>
<dbReference type="SUPFAM" id="SSF64268">
    <property type="entry name" value="PX domain"/>
    <property type="match status" value="1"/>
</dbReference>
<dbReference type="InterPro" id="IPR036871">
    <property type="entry name" value="PX_dom_sf"/>
</dbReference>